<proteinExistence type="predicted"/>
<dbReference type="Pfam" id="PF01943">
    <property type="entry name" value="Polysacc_synt"/>
    <property type="match status" value="1"/>
</dbReference>
<dbReference type="PIRSF" id="PIRSF038958">
    <property type="entry name" value="PG_synth_SpoVB"/>
    <property type="match status" value="1"/>
</dbReference>
<feature type="transmembrane region" description="Helical" evidence="7">
    <location>
        <begin position="200"/>
        <end position="217"/>
    </location>
</feature>
<accession>A0AAE3ANB3</accession>
<feature type="transmembrane region" description="Helical" evidence="7">
    <location>
        <begin position="475"/>
        <end position="499"/>
    </location>
</feature>
<sequence>MSIFLSSLSPRKRAFLSGTLLLTAAGFSCRILGFFYRIFLSRTIGAEGLGIYNMVHPVYGICFALCAGSIQTALSQYIASNEKKGKSVFHTGFLLSLSLSLLFAFLICRHANWIACHVLMERSCAPYLPMMGLSVPFASAHACINGYYYGMQKARVPAFSQIAEQILRMIFVFALASFWTSQGIILTVHLAVLGHVAGEVASALFTLLCLLICPPSTKSASKSSSKSGTQSDLQSPLPSQPNEDTDSFSACALPLIALALPLMGNRLVLNVLASAEAVWIPACLKLSGLSASEAFSVYGVLTGMALPFILFPSAITNSMAVLLLPSVARAQAEGRNDLIDTTVSMSLRYSLYMGIFCIGVFVLFGNSLGMSVFHSQDAGTCIQILAWLCPFLYLATTIGSILNGLGKTHITFFQSSLILTLRLIFVLVGIPRFGIYAYLCGMLACELLLAFLHLHALHRIVPFHWNAVSMIVKPVFVLFLCMGIHRFVSYSLPALLSHFLRQTAITGKIPLFFATTLQIFGFSICYGGLLLLFHLVEKRE</sequence>
<evidence type="ECO:0000256" key="5">
    <source>
        <dbReference type="ARBA" id="ARBA00023136"/>
    </source>
</evidence>
<dbReference type="RefSeq" id="WP_308450464.1">
    <property type="nucleotide sequence ID" value="NZ_JAJEPU010000003.1"/>
</dbReference>
<feature type="transmembrane region" description="Helical" evidence="7">
    <location>
        <begin position="267"/>
        <end position="288"/>
    </location>
</feature>
<keyword evidence="4 7" id="KW-1133">Transmembrane helix</keyword>
<dbReference type="AlphaFoldDB" id="A0AAE3ANB3"/>
<keyword evidence="5 7" id="KW-0472">Membrane</keyword>
<name>A0AAE3ANB3_9FIRM</name>
<evidence type="ECO:0000256" key="6">
    <source>
        <dbReference type="SAM" id="MobiDB-lite"/>
    </source>
</evidence>
<protein>
    <submittedName>
        <fullName evidence="8">Oligosaccharide flippase family protein</fullName>
    </submittedName>
</protein>
<keyword evidence="2" id="KW-1003">Cell membrane</keyword>
<dbReference type="InterPro" id="IPR050833">
    <property type="entry name" value="Poly_Biosynth_Transport"/>
</dbReference>
<feature type="transmembrane region" description="Helical" evidence="7">
    <location>
        <begin position="349"/>
        <end position="372"/>
    </location>
</feature>
<evidence type="ECO:0000256" key="2">
    <source>
        <dbReference type="ARBA" id="ARBA00022475"/>
    </source>
</evidence>
<feature type="transmembrane region" description="Helical" evidence="7">
    <location>
        <begin position="308"/>
        <end position="328"/>
    </location>
</feature>
<evidence type="ECO:0000313" key="8">
    <source>
        <dbReference type="EMBL" id="MCC2163645.1"/>
    </source>
</evidence>
<dbReference type="Proteomes" id="UP001198962">
    <property type="component" value="Unassembled WGS sequence"/>
</dbReference>
<dbReference type="PANTHER" id="PTHR30250">
    <property type="entry name" value="PST FAMILY PREDICTED COLANIC ACID TRANSPORTER"/>
    <property type="match status" value="1"/>
</dbReference>
<keyword evidence="9" id="KW-1185">Reference proteome</keyword>
<organism evidence="8 9">
    <name type="scientific">Brotaphodocola catenula</name>
    <dbReference type="NCBI Taxonomy" id="2885361"/>
    <lineage>
        <taxon>Bacteria</taxon>
        <taxon>Bacillati</taxon>
        <taxon>Bacillota</taxon>
        <taxon>Clostridia</taxon>
        <taxon>Lachnospirales</taxon>
        <taxon>Lachnospiraceae</taxon>
        <taxon>Brotaphodocola</taxon>
    </lineage>
</organism>
<feature type="transmembrane region" description="Helical" evidence="7">
    <location>
        <begin position="511"/>
        <end position="536"/>
    </location>
</feature>
<feature type="transmembrane region" description="Helical" evidence="7">
    <location>
        <begin position="170"/>
        <end position="194"/>
    </location>
</feature>
<gene>
    <name evidence="8" type="ORF">LKD32_01885</name>
</gene>
<feature type="region of interest" description="Disordered" evidence="6">
    <location>
        <begin position="217"/>
        <end position="245"/>
    </location>
</feature>
<dbReference type="EMBL" id="JAJEPU010000003">
    <property type="protein sequence ID" value="MCC2163645.1"/>
    <property type="molecule type" value="Genomic_DNA"/>
</dbReference>
<evidence type="ECO:0000313" key="9">
    <source>
        <dbReference type="Proteomes" id="UP001198962"/>
    </source>
</evidence>
<feature type="compositionally biased region" description="Low complexity" evidence="6">
    <location>
        <begin position="217"/>
        <end position="227"/>
    </location>
</feature>
<feature type="transmembrane region" description="Helical" evidence="7">
    <location>
        <begin position="412"/>
        <end position="430"/>
    </location>
</feature>
<evidence type="ECO:0000256" key="3">
    <source>
        <dbReference type="ARBA" id="ARBA00022692"/>
    </source>
</evidence>
<reference evidence="8" key="1">
    <citation type="submission" date="2021-10" db="EMBL/GenBank/DDBJ databases">
        <title>Anaerobic single-cell dispensing facilitates the cultivation of human gut bacteria.</title>
        <authorList>
            <person name="Afrizal A."/>
        </authorList>
    </citation>
    <scope>NUCLEOTIDE SEQUENCE</scope>
    <source>
        <strain evidence="8">CLA-AA-H274</strain>
    </source>
</reference>
<dbReference type="InterPro" id="IPR024923">
    <property type="entry name" value="PG_synth_SpoVB"/>
</dbReference>
<evidence type="ECO:0000256" key="4">
    <source>
        <dbReference type="ARBA" id="ARBA00022989"/>
    </source>
</evidence>
<comment type="caution">
    <text evidence="8">The sequence shown here is derived from an EMBL/GenBank/DDBJ whole genome shotgun (WGS) entry which is preliminary data.</text>
</comment>
<feature type="transmembrane region" description="Helical" evidence="7">
    <location>
        <begin position="384"/>
        <end position="405"/>
    </location>
</feature>
<feature type="compositionally biased region" description="Polar residues" evidence="6">
    <location>
        <begin position="228"/>
        <end position="242"/>
    </location>
</feature>
<comment type="subcellular location">
    <subcellularLocation>
        <location evidence="1">Cell membrane</location>
        <topology evidence="1">Multi-pass membrane protein</topology>
    </subcellularLocation>
</comment>
<keyword evidence="3 7" id="KW-0812">Transmembrane</keyword>
<dbReference type="GO" id="GO:0005886">
    <property type="term" value="C:plasma membrane"/>
    <property type="evidence" value="ECO:0007669"/>
    <property type="project" value="UniProtKB-SubCell"/>
</dbReference>
<dbReference type="PANTHER" id="PTHR30250:SF24">
    <property type="entry name" value="STAGE V SPORULATION PROTEIN B"/>
    <property type="match status" value="1"/>
</dbReference>
<dbReference type="InterPro" id="IPR002797">
    <property type="entry name" value="Polysacc_synth"/>
</dbReference>
<evidence type="ECO:0000256" key="7">
    <source>
        <dbReference type="SAM" id="Phobius"/>
    </source>
</evidence>
<feature type="transmembrane region" description="Helical" evidence="7">
    <location>
        <begin position="127"/>
        <end position="149"/>
    </location>
</feature>
<evidence type="ECO:0000256" key="1">
    <source>
        <dbReference type="ARBA" id="ARBA00004651"/>
    </source>
</evidence>
<feature type="transmembrane region" description="Helical" evidence="7">
    <location>
        <begin position="436"/>
        <end position="454"/>
    </location>
</feature>
<feature type="transmembrane region" description="Helical" evidence="7">
    <location>
        <begin position="87"/>
        <end position="107"/>
    </location>
</feature>